<evidence type="ECO:0000256" key="1">
    <source>
        <dbReference type="ARBA" id="ARBA00004434"/>
    </source>
</evidence>
<keyword evidence="9" id="KW-0496">Mitochondrion</keyword>
<reference evidence="16" key="1">
    <citation type="submission" date="2020-06" db="EMBL/GenBank/DDBJ databases">
        <title>A chromosome-scale genome assembly of Talaromyces rugulosus W13939.</title>
        <authorList>
            <person name="Wang B."/>
            <person name="Guo L."/>
            <person name="Ye K."/>
            <person name="Wang L."/>
        </authorList>
    </citation>
    <scope>NUCLEOTIDE SEQUENCE [LARGE SCALE GENOMIC DNA]</scope>
    <source>
        <strain evidence="16">W13939</strain>
    </source>
</reference>
<dbReference type="InterPro" id="IPR027417">
    <property type="entry name" value="P-loop_NTPase"/>
</dbReference>
<keyword evidence="10 12" id="KW-0472">Membrane</keyword>
<dbReference type="InterPro" id="IPR050747">
    <property type="entry name" value="Mitochondrial_chaperone_BCS1"/>
</dbReference>
<evidence type="ECO:0000256" key="9">
    <source>
        <dbReference type="ARBA" id="ARBA00023128"/>
    </source>
</evidence>
<dbReference type="Gene3D" id="3.40.50.300">
    <property type="entry name" value="P-loop containing nucleotide triphosphate hydrolases"/>
    <property type="match status" value="1"/>
</dbReference>
<proteinExistence type="inferred from homology"/>
<accession>A0A7H8R7B7</accession>
<feature type="domain" description="AAA+ ATPase" evidence="13">
    <location>
        <begin position="243"/>
        <end position="377"/>
    </location>
</feature>
<dbReference type="SMART" id="SM00382">
    <property type="entry name" value="AAA"/>
    <property type="match status" value="1"/>
</dbReference>
<dbReference type="KEGG" id="trg:TRUGW13939_08793"/>
<evidence type="ECO:0000256" key="2">
    <source>
        <dbReference type="ARBA" id="ARBA00007448"/>
    </source>
</evidence>
<evidence type="ECO:0000256" key="4">
    <source>
        <dbReference type="ARBA" id="ARBA00022741"/>
    </source>
</evidence>
<sequence length="464" mass="53171">MHAHGDGYMPMRPPMSIMDVFFPGFSTVTASAQQLLVGDENTFVRLLCMGVIFATFVQYATAYAKKLIDRHFGRTIHIPFTDESYDMVIHWIRQQLFSRKAHSVIARIKTEERTFVQDQPAREKPLCYSPWQGSFNFSYNGHQLVFHTRANEYSEDITITAIGTSSDILFEWMEECRAQYLAFVREKVTIFQHQDGIWKINSRRAAKDISTVIMDENLKYSILKDIQEFLDDQKWYINRGMLYKRGYLLHGDPGTGKSSFCWSIASHFKLEIYSLNLSNLTDNTLSRLFTELPSRCIVFLEDVDAVGLEREIAGKAQSRQNTPRSEVSLSGLLNVLDGVSSPEGRILMMSTNRPHALDEALIRPGRVDKKILFKCADSYMAAQLFRKIFQKQPNEDKKLGDVGEDELERLTKAFASQIPEEEFSPATIENFLLQHKHSPVHAVDGVQEWVVNERKAAKAWTVVS</sequence>
<dbReference type="SMART" id="SM01024">
    <property type="entry name" value="BCS1_N"/>
    <property type="match status" value="1"/>
</dbReference>
<comment type="subcellular location">
    <subcellularLocation>
        <location evidence="1">Mitochondrion inner membrane</location>
        <topology evidence="1">Single-pass membrane protein</topology>
    </subcellularLocation>
</comment>
<dbReference type="RefSeq" id="XP_035347815.1">
    <property type="nucleotide sequence ID" value="XM_035491922.1"/>
</dbReference>
<comment type="catalytic activity">
    <reaction evidence="11">
        <text>ATP + H2O = ADP + phosphate + H(+)</text>
        <dbReference type="Rhea" id="RHEA:13065"/>
        <dbReference type="ChEBI" id="CHEBI:15377"/>
        <dbReference type="ChEBI" id="CHEBI:15378"/>
        <dbReference type="ChEBI" id="CHEBI:30616"/>
        <dbReference type="ChEBI" id="CHEBI:43474"/>
        <dbReference type="ChEBI" id="CHEBI:456216"/>
    </reaction>
    <physiologicalReaction direction="left-to-right" evidence="11">
        <dbReference type="Rhea" id="RHEA:13066"/>
    </physiologicalReaction>
</comment>
<dbReference type="Pfam" id="PF00004">
    <property type="entry name" value="AAA"/>
    <property type="match status" value="1"/>
</dbReference>
<evidence type="ECO:0000256" key="7">
    <source>
        <dbReference type="ARBA" id="ARBA00022840"/>
    </source>
</evidence>
<dbReference type="InterPro" id="IPR003593">
    <property type="entry name" value="AAA+_ATPase"/>
</dbReference>
<feature type="transmembrane region" description="Helical" evidence="12">
    <location>
        <begin position="42"/>
        <end position="64"/>
    </location>
</feature>
<dbReference type="AlphaFoldDB" id="A0A7H8R7B7"/>
<protein>
    <recommendedName>
        <fullName evidence="17">AAA+ ATPase domain-containing protein</fullName>
    </recommendedName>
</protein>
<evidence type="ECO:0000256" key="3">
    <source>
        <dbReference type="ARBA" id="ARBA00022692"/>
    </source>
</evidence>
<dbReference type="GO" id="GO:0005743">
    <property type="term" value="C:mitochondrial inner membrane"/>
    <property type="evidence" value="ECO:0007669"/>
    <property type="project" value="UniProtKB-SubCell"/>
</dbReference>
<evidence type="ECO:0000256" key="10">
    <source>
        <dbReference type="ARBA" id="ARBA00023136"/>
    </source>
</evidence>
<evidence type="ECO:0000256" key="8">
    <source>
        <dbReference type="ARBA" id="ARBA00022989"/>
    </source>
</evidence>
<organism evidence="15 16">
    <name type="scientific">Talaromyces rugulosus</name>
    <name type="common">Penicillium rugulosum</name>
    <dbReference type="NCBI Taxonomy" id="121627"/>
    <lineage>
        <taxon>Eukaryota</taxon>
        <taxon>Fungi</taxon>
        <taxon>Dikarya</taxon>
        <taxon>Ascomycota</taxon>
        <taxon>Pezizomycotina</taxon>
        <taxon>Eurotiomycetes</taxon>
        <taxon>Eurotiomycetidae</taxon>
        <taxon>Eurotiales</taxon>
        <taxon>Trichocomaceae</taxon>
        <taxon>Talaromyces</taxon>
        <taxon>Talaromyces sect. Islandici</taxon>
    </lineage>
</organism>
<evidence type="ECO:0000313" key="16">
    <source>
        <dbReference type="Proteomes" id="UP000509510"/>
    </source>
</evidence>
<keyword evidence="3 12" id="KW-0812">Transmembrane</keyword>
<evidence type="ECO:0000259" key="13">
    <source>
        <dbReference type="SMART" id="SM00382"/>
    </source>
</evidence>
<dbReference type="InterPro" id="IPR003959">
    <property type="entry name" value="ATPase_AAA_core"/>
</dbReference>
<dbReference type="GO" id="GO:0016887">
    <property type="term" value="F:ATP hydrolysis activity"/>
    <property type="evidence" value="ECO:0007669"/>
    <property type="project" value="InterPro"/>
</dbReference>
<keyword evidence="8 12" id="KW-1133">Transmembrane helix</keyword>
<dbReference type="OrthoDB" id="10251412at2759"/>
<gene>
    <name evidence="15" type="ORF">TRUGW13939_08793</name>
</gene>
<evidence type="ECO:0000256" key="6">
    <source>
        <dbReference type="ARBA" id="ARBA00022801"/>
    </source>
</evidence>
<dbReference type="InterPro" id="IPR057495">
    <property type="entry name" value="AAA_lid_BCS1"/>
</dbReference>
<evidence type="ECO:0000256" key="12">
    <source>
        <dbReference type="SAM" id="Phobius"/>
    </source>
</evidence>
<dbReference type="EMBL" id="CP055902">
    <property type="protein sequence ID" value="QKX61641.1"/>
    <property type="molecule type" value="Genomic_DNA"/>
</dbReference>
<evidence type="ECO:0000313" key="15">
    <source>
        <dbReference type="EMBL" id="QKX61641.1"/>
    </source>
</evidence>
<evidence type="ECO:0000256" key="5">
    <source>
        <dbReference type="ARBA" id="ARBA00022792"/>
    </source>
</evidence>
<keyword evidence="4" id="KW-0547">Nucleotide-binding</keyword>
<evidence type="ECO:0000259" key="14">
    <source>
        <dbReference type="SMART" id="SM01024"/>
    </source>
</evidence>
<dbReference type="Pfam" id="PF08740">
    <property type="entry name" value="BCS1_N"/>
    <property type="match status" value="1"/>
</dbReference>
<keyword evidence="5" id="KW-0999">Mitochondrion inner membrane</keyword>
<evidence type="ECO:0000256" key="11">
    <source>
        <dbReference type="ARBA" id="ARBA00048778"/>
    </source>
</evidence>
<keyword evidence="7" id="KW-0067">ATP-binding</keyword>
<keyword evidence="6" id="KW-0378">Hydrolase</keyword>
<dbReference type="PANTHER" id="PTHR23070">
    <property type="entry name" value="BCS1 AAA-TYPE ATPASE"/>
    <property type="match status" value="1"/>
</dbReference>
<keyword evidence="16" id="KW-1185">Reference proteome</keyword>
<dbReference type="Proteomes" id="UP000509510">
    <property type="component" value="Chromosome V"/>
</dbReference>
<feature type="domain" description="BCS1 N-terminal" evidence="14">
    <location>
        <begin position="47"/>
        <end position="212"/>
    </location>
</feature>
<dbReference type="InterPro" id="IPR014851">
    <property type="entry name" value="BCS1_N"/>
</dbReference>
<dbReference type="GeneID" id="55996281"/>
<dbReference type="GO" id="GO:0005524">
    <property type="term" value="F:ATP binding"/>
    <property type="evidence" value="ECO:0007669"/>
    <property type="project" value="UniProtKB-KW"/>
</dbReference>
<dbReference type="Pfam" id="PF25426">
    <property type="entry name" value="AAA_lid_BCS1"/>
    <property type="match status" value="1"/>
</dbReference>
<dbReference type="SUPFAM" id="SSF52540">
    <property type="entry name" value="P-loop containing nucleoside triphosphate hydrolases"/>
    <property type="match status" value="1"/>
</dbReference>
<evidence type="ECO:0008006" key="17">
    <source>
        <dbReference type="Google" id="ProtNLM"/>
    </source>
</evidence>
<comment type="similarity">
    <text evidence="2">Belongs to the AAA ATPase family. BCS1 subfamily.</text>
</comment>
<name>A0A7H8R7B7_TALRU</name>